<reference evidence="3 4" key="1">
    <citation type="journal article" date="2014" name="Front. Microbiol.">
        <title>Population and genomic analysis of the genus Halorubrum.</title>
        <authorList>
            <person name="Fullmer M.S."/>
            <person name="Soucy S.M."/>
            <person name="Swithers K.S."/>
            <person name="Makkay A.M."/>
            <person name="Wheeler R."/>
            <person name="Ventosa A."/>
            <person name="Gogarten J.P."/>
            <person name="Papke R.T."/>
        </authorList>
    </citation>
    <scope>NUCLEOTIDE SEQUENCE [LARGE SCALE GENOMIC DNA]</scope>
    <source>
        <strain evidence="3 4">C49</strain>
    </source>
</reference>
<dbReference type="SUPFAM" id="SSF52402">
    <property type="entry name" value="Adenine nucleotide alpha hydrolases-like"/>
    <property type="match status" value="1"/>
</dbReference>
<dbReference type="InterPro" id="IPR006015">
    <property type="entry name" value="Universal_stress_UspA"/>
</dbReference>
<dbReference type="EMBL" id="NHOA01000156">
    <property type="protein sequence ID" value="PHQ37452.1"/>
    <property type="molecule type" value="Genomic_DNA"/>
</dbReference>
<dbReference type="InterPro" id="IPR014729">
    <property type="entry name" value="Rossmann-like_a/b/a_fold"/>
</dbReference>
<evidence type="ECO:0000256" key="1">
    <source>
        <dbReference type="ARBA" id="ARBA00008791"/>
    </source>
</evidence>
<dbReference type="Gene3D" id="3.40.50.620">
    <property type="entry name" value="HUPs"/>
    <property type="match status" value="1"/>
</dbReference>
<sequence>MSETVLVPIDGSDPADAAVSFAFETFPDAHHVLFHVINPLETALDSSPEAVTEEFWSQRIAAAQTQSEAILGAAERRVRDADVSAEVGSKIGPPARAIVDAAEERDADQIVMGSHGRTGLSRIALGSVAETVLRRAPVPVTVVHGDEA</sequence>
<accession>A0A2G1WEQ1</accession>
<dbReference type="PANTHER" id="PTHR46268:SF24">
    <property type="entry name" value="UNIVERSAL STRESS PROTEIN"/>
    <property type="match status" value="1"/>
</dbReference>
<feature type="domain" description="UspA" evidence="2">
    <location>
        <begin position="1"/>
        <end position="144"/>
    </location>
</feature>
<dbReference type="PRINTS" id="PR01438">
    <property type="entry name" value="UNVRSLSTRESS"/>
</dbReference>
<organism evidence="3 4">
    <name type="scientific">Halorubrum persicum</name>
    <dbReference type="NCBI Taxonomy" id="1383844"/>
    <lineage>
        <taxon>Archaea</taxon>
        <taxon>Methanobacteriati</taxon>
        <taxon>Methanobacteriota</taxon>
        <taxon>Stenosarchaea group</taxon>
        <taxon>Halobacteria</taxon>
        <taxon>Halobacteriales</taxon>
        <taxon>Haloferacaceae</taxon>
        <taxon>Halorubrum</taxon>
    </lineage>
</organism>
<dbReference type="AlphaFoldDB" id="A0A2G1WEQ1"/>
<dbReference type="CDD" id="cd00293">
    <property type="entry name" value="USP-like"/>
    <property type="match status" value="1"/>
</dbReference>
<dbReference type="OrthoDB" id="105697at2157"/>
<dbReference type="RefSeq" id="WP_099256843.1">
    <property type="nucleotide sequence ID" value="NZ_NHOA01000156.1"/>
</dbReference>
<dbReference type="PANTHER" id="PTHR46268">
    <property type="entry name" value="STRESS RESPONSE PROTEIN NHAX"/>
    <property type="match status" value="1"/>
</dbReference>
<name>A0A2G1WEQ1_9EURY</name>
<dbReference type="Pfam" id="PF00582">
    <property type="entry name" value="Usp"/>
    <property type="match status" value="1"/>
</dbReference>
<gene>
    <name evidence="3" type="ORF">DJ69_16980</name>
</gene>
<evidence type="ECO:0000313" key="4">
    <source>
        <dbReference type="Proteomes" id="UP000222824"/>
    </source>
</evidence>
<proteinExistence type="inferred from homology"/>
<evidence type="ECO:0000313" key="3">
    <source>
        <dbReference type="EMBL" id="PHQ37452.1"/>
    </source>
</evidence>
<comment type="caution">
    <text evidence="3">The sequence shown here is derived from an EMBL/GenBank/DDBJ whole genome shotgun (WGS) entry which is preliminary data.</text>
</comment>
<protein>
    <recommendedName>
        <fullName evidence="2">UspA domain-containing protein</fullName>
    </recommendedName>
</protein>
<dbReference type="Proteomes" id="UP000222824">
    <property type="component" value="Unassembled WGS sequence"/>
</dbReference>
<comment type="similarity">
    <text evidence="1">Belongs to the universal stress protein A family.</text>
</comment>
<evidence type="ECO:0000259" key="2">
    <source>
        <dbReference type="Pfam" id="PF00582"/>
    </source>
</evidence>
<keyword evidence="4" id="KW-1185">Reference proteome</keyword>
<dbReference type="InterPro" id="IPR006016">
    <property type="entry name" value="UspA"/>
</dbReference>